<dbReference type="Pfam" id="PF08923">
    <property type="entry name" value="MAPKK1_Int"/>
    <property type="match status" value="1"/>
</dbReference>
<dbReference type="PANTHER" id="PTHR13378:SF1">
    <property type="entry name" value="RAGULATOR COMPLEX PROTEIN LAMTOR3"/>
    <property type="match status" value="1"/>
</dbReference>
<proteinExistence type="inferred from homology"/>
<evidence type="ECO:0000313" key="3">
    <source>
        <dbReference type="EMBL" id="KAF0307844.1"/>
    </source>
</evidence>
<keyword evidence="2" id="KW-0732">Signal</keyword>
<dbReference type="GO" id="GO:0032008">
    <property type="term" value="P:positive regulation of TOR signaling"/>
    <property type="evidence" value="ECO:0007669"/>
    <property type="project" value="TreeGrafter"/>
</dbReference>
<dbReference type="Proteomes" id="UP000440578">
    <property type="component" value="Unassembled WGS sequence"/>
</dbReference>
<evidence type="ECO:0000256" key="2">
    <source>
        <dbReference type="SAM" id="SignalP"/>
    </source>
</evidence>
<dbReference type="GO" id="GO:0071230">
    <property type="term" value="P:cellular response to amino acid stimulus"/>
    <property type="evidence" value="ECO:0007669"/>
    <property type="project" value="TreeGrafter"/>
</dbReference>
<reference evidence="3 4" key="1">
    <citation type="submission" date="2019-07" db="EMBL/GenBank/DDBJ databases">
        <title>Draft genome assembly of a fouling barnacle, Amphibalanus amphitrite (Darwin, 1854): The first reference genome for Thecostraca.</title>
        <authorList>
            <person name="Kim W."/>
        </authorList>
    </citation>
    <scope>NUCLEOTIDE SEQUENCE [LARGE SCALE GENOMIC DNA]</scope>
    <source>
        <strain evidence="3">SNU_AA5</strain>
        <tissue evidence="3">Soma without cirri and trophi</tissue>
    </source>
</reference>
<sequence>MFECKSIPLLLCSILLLSSIFQHCHLYTALFQDAKKYLENILNGDHGVEGIAIHDKDGCCIVKVSTPACPESAMGVKYLSAFSVLSDQAAKMNMEKNKKIFHMYSKHQVVQFRLDPVILTVVAAASANTGYLSSLDVTLEPLLQRLQPLVRPH</sequence>
<dbReference type="EMBL" id="VIIS01000537">
    <property type="protein sequence ID" value="KAF0307844.1"/>
    <property type="molecule type" value="Genomic_DNA"/>
</dbReference>
<dbReference type="InterPro" id="IPR015019">
    <property type="entry name" value="LAMTOR3"/>
</dbReference>
<evidence type="ECO:0000256" key="1">
    <source>
        <dbReference type="ARBA" id="ARBA00005356"/>
    </source>
</evidence>
<evidence type="ECO:0000313" key="4">
    <source>
        <dbReference type="Proteomes" id="UP000440578"/>
    </source>
</evidence>
<dbReference type="SMART" id="SM01278">
    <property type="entry name" value="MAPKK1_Int"/>
    <property type="match status" value="1"/>
</dbReference>
<comment type="similarity">
    <text evidence="1">Belongs to the LAMTOR3 family.</text>
</comment>
<name>A0A6A4WVK2_AMPAM</name>
<feature type="signal peptide" evidence="2">
    <location>
        <begin position="1"/>
        <end position="26"/>
    </location>
</feature>
<dbReference type="PANTHER" id="PTHR13378">
    <property type="entry name" value="REGULATOR COMPLEX PROTEIN LAMTOR3"/>
    <property type="match status" value="1"/>
</dbReference>
<protein>
    <submittedName>
        <fullName evidence="3">Ragulator complex protein LAMTOR3</fullName>
    </submittedName>
</protein>
<feature type="chain" id="PRO_5025608362" evidence="2">
    <location>
        <begin position="27"/>
        <end position="153"/>
    </location>
</feature>
<organism evidence="3 4">
    <name type="scientific">Amphibalanus amphitrite</name>
    <name type="common">Striped barnacle</name>
    <name type="synonym">Balanus amphitrite</name>
    <dbReference type="NCBI Taxonomy" id="1232801"/>
    <lineage>
        <taxon>Eukaryota</taxon>
        <taxon>Metazoa</taxon>
        <taxon>Ecdysozoa</taxon>
        <taxon>Arthropoda</taxon>
        <taxon>Crustacea</taxon>
        <taxon>Multicrustacea</taxon>
        <taxon>Cirripedia</taxon>
        <taxon>Thoracica</taxon>
        <taxon>Thoracicalcarea</taxon>
        <taxon>Balanomorpha</taxon>
        <taxon>Balanoidea</taxon>
        <taxon>Balanidae</taxon>
        <taxon>Amphibalaninae</taxon>
        <taxon>Amphibalanus</taxon>
    </lineage>
</organism>
<dbReference type="GO" id="GO:0071986">
    <property type="term" value="C:Ragulator complex"/>
    <property type="evidence" value="ECO:0007669"/>
    <property type="project" value="TreeGrafter"/>
</dbReference>
<dbReference type="Gene3D" id="3.30.450.30">
    <property type="entry name" value="Dynein light chain 2a, cytoplasmic"/>
    <property type="match status" value="1"/>
</dbReference>
<keyword evidence="4" id="KW-1185">Reference proteome</keyword>
<dbReference type="SUPFAM" id="SSF103196">
    <property type="entry name" value="Roadblock/LC7 domain"/>
    <property type="match status" value="1"/>
</dbReference>
<comment type="caution">
    <text evidence="3">The sequence shown here is derived from an EMBL/GenBank/DDBJ whole genome shotgun (WGS) entry which is preliminary data.</text>
</comment>
<dbReference type="OrthoDB" id="343907at2759"/>
<accession>A0A6A4WVK2</accession>
<dbReference type="AlphaFoldDB" id="A0A6A4WVK2"/>
<gene>
    <name evidence="3" type="primary">LAMTOR3_1</name>
    <name evidence="3" type="ORF">FJT64_020858</name>
</gene>